<evidence type="ECO:0000259" key="2">
    <source>
        <dbReference type="Pfam" id="PF13575"/>
    </source>
</evidence>
<feature type="binding site" evidence="1">
    <location>
        <position position="947"/>
    </location>
    <ligand>
        <name>Zn(2+)</name>
        <dbReference type="ChEBI" id="CHEBI:29105"/>
    </ligand>
</feature>
<feature type="domain" description="Lantibiotic biosynthesis protein dehydration" evidence="2">
    <location>
        <begin position="174"/>
        <end position="553"/>
    </location>
</feature>
<dbReference type="GO" id="GO:0031179">
    <property type="term" value="P:peptide modification"/>
    <property type="evidence" value="ECO:0007669"/>
    <property type="project" value="InterPro"/>
</dbReference>
<dbReference type="EMBL" id="WKKV01000001">
    <property type="protein sequence ID" value="MSE00996.1"/>
    <property type="molecule type" value="Genomic_DNA"/>
</dbReference>
<dbReference type="SMART" id="SM01260">
    <property type="entry name" value="LANC_like"/>
    <property type="match status" value="1"/>
</dbReference>
<feature type="binding site" evidence="1">
    <location>
        <position position="900"/>
    </location>
    <ligand>
        <name>Zn(2+)</name>
        <dbReference type="ChEBI" id="CHEBI:29105"/>
    </ligand>
</feature>
<dbReference type="NCBIfam" id="TIGR03897">
    <property type="entry name" value="lanti_2_LanM"/>
    <property type="match status" value="1"/>
</dbReference>
<dbReference type="InterPro" id="IPR025410">
    <property type="entry name" value="Lant_dehyd"/>
</dbReference>
<proteinExistence type="predicted"/>
<sequence length="1028" mass="118307">MKTNKYNLQYWMKMFPEVNNKDELQKIFLNVSGKTIQSLIRDDTNIEQNTNIIDIDRVLDHKKSDFLVRNSEEFLEHNPFFHFFSPFLNCKIEEFIVKVRIEDAVDNEDEFVKKVIKHIVDLMFEKAFRVLVLEVNIARLEGNLEGTTPQERLNHFLVVSLNDESFLKSVYKEYEVLTSLLCVTIDDYFTYVMEIIKNTKREISSLNSKFNSDNDLGAITNITTGLGDTHQKGKSVSTIYFKSGKKIIYKPRDLRLEQGFQEVLYWLGGKNIPGILNFKRVQIHTVNDSGWMEHIDYKSCFNKKEANDFYTRSGNLLCLLYLLNSVDFHHENLIAHGSFPVLVDLESLFHARLKVDQIDKKSAVVKATELVDNSVQSISLLPTKISKRVGDKDISLDIGGLGAHKEQLSPHKSLVIENAGTDTIKILRKNTFIKPQLNNPSIKTGSYLYSENYTGQIKDGFASLYSWVMLNKDEFWNKISQTFIETNSRFIFRPTYLYTQLLRISSHPDFMRDTYRRKIILHRIGIDYIQEYKDILNSEYKDLLTGDVPFFTSSIEHENLIDSRGEKIHSILEEPPIKTVKQKIFNLSKEDLKRQIDFIEMSYISNEKRLKEVTDIKFSKAANLNKIKSENWIDEATQIGEFIVDNSVCGINKKQKDRMWIGPSLEGIEEDIWNANVLGFDIYNGNSGIALFLGYLGEILNRKDFKQAAIETMRPIQKFISEIKEDHPYLIGAFQGISGYFYTLNKLSNLSEDSELKGASLENISVLSKLGKFDKVYDLIGGSLGSLAVALSIIPDITEENSKKEILKISHTHCDHILSVAKNFEEQISWPGKFSAAYSGFSHGNSGFIAYLYKYFKLTNDEKLLEVIQKALRFERRLYSEDHNNWYTTENKDKLANGWCHGAPGILLSKLILKDNGFEDEYIEKEISTAIDSSIRNGIGNNPTYCHGDLGVLSILNYASDLTNNINLKNRCLRTYQDLFENVLTKKWRKRDLVCTRSYSLMIGLSGIGYSMIKNYAPEIVPNFLWLE</sequence>
<dbReference type="SUPFAM" id="SSF158745">
    <property type="entry name" value="LanC-like"/>
    <property type="match status" value="1"/>
</dbReference>
<dbReference type="RefSeq" id="WP_071543374.1">
    <property type="nucleotide sequence ID" value="NZ_BPWC01000003.1"/>
</dbReference>
<dbReference type="Gene3D" id="1.50.10.20">
    <property type="match status" value="1"/>
</dbReference>
<evidence type="ECO:0000313" key="3">
    <source>
        <dbReference type="EMBL" id="MSE00996.1"/>
    </source>
</evidence>
<feature type="binding site" evidence="1">
    <location>
        <position position="946"/>
    </location>
    <ligand>
        <name>Zn(2+)</name>
        <dbReference type="ChEBI" id="CHEBI:29105"/>
    </ligand>
</feature>
<evidence type="ECO:0000256" key="1">
    <source>
        <dbReference type="PIRSR" id="PIRSR607822-1"/>
    </source>
</evidence>
<dbReference type="GO" id="GO:0046872">
    <property type="term" value="F:metal ion binding"/>
    <property type="evidence" value="ECO:0007669"/>
    <property type="project" value="UniProtKB-KW"/>
</dbReference>
<dbReference type="Pfam" id="PF05147">
    <property type="entry name" value="LANC_like"/>
    <property type="match status" value="1"/>
</dbReference>
<dbReference type="CDD" id="cd04792">
    <property type="entry name" value="LanM-like"/>
    <property type="match status" value="1"/>
</dbReference>
<keyword evidence="1" id="KW-0479">Metal-binding</keyword>
<organism evidence="3">
    <name type="scientific">Bacillus velezensis</name>
    <dbReference type="NCBI Taxonomy" id="492670"/>
    <lineage>
        <taxon>Bacteria</taxon>
        <taxon>Bacillati</taxon>
        <taxon>Bacillota</taxon>
        <taxon>Bacilli</taxon>
        <taxon>Bacillales</taxon>
        <taxon>Bacillaceae</taxon>
        <taxon>Bacillus</taxon>
        <taxon>Bacillus amyloliquefaciens group</taxon>
    </lineage>
</organism>
<dbReference type="PIRSF" id="PIRSF037228">
    <property type="entry name" value="Lant_mod_RumM"/>
    <property type="match status" value="1"/>
</dbReference>
<keyword evidence="1" id="KW-0862">Zinc</keyword>
<dbReference type="Pfam" id="PF13575">
    <property type="entry name" value="DUF4135"/>
    <property type="match status" value="1"/>
</dbReference>
<comment type="caution">
    <text evidence="3">The sequence shown here is derived from an EMBL/GenBank/DDBJ whole genome shotgun (WGS) entry which is preliminary data.</text>
</comment>
<reference evidence="3" key="1">
    <citation type="submission" date="2019-11" db="EMBL/GenBank/DDBJ databases">
        <title>Draft Genome Sequence of Plant Growth-Promoting Rhizosphere-Associated Bacteria.</title>
        <authorList>
            <person name="Vasilyev I.Y."/>
            <person name="Radchenko V."/>
            <person name="Ilnitskaya E.V."/>
        </authorList>
    </citation>
    <scope>NUCLEOTIDE SEQUENCE</scope>
    <source>
        <strain evidence="3">VRA_517_n</strain>
    </source>
</reference>
<dbReference type="PANTHER" id="PTHR12736">
    <property type="entry name" value="LANC-LIKE PROTEIN"/>
    <property type="match status" value="1"/>
</dbReference>
<gene>
    <name evidence="3" type="primary">lanM</name>
    <name evidence="3" type="ORF">GKC39_02830</name>
</gene>
<dbReference type="GO" id="GO:0005886">
    <property type="term" value="C:plasma membrane"/>
    <property type="evidence" value="ECO:0007669"/>
    <property type="project" value="TreeGrafter"/>
</dbReference>
<name>A0A6A8LCK8_BACVE</name>
<dbReference type="PANTHER" id="PTHR12736:SF7">
    <property type="entry name" value="LANC-LIKE PROTEIN 3"/>
    <property type="match status" value="1"/>
</dbReference>
<protein>
    <submittedName>
        <fullName evidence="3">Type 2 lantipeptide synthetase LanM</fullName>
    </submittedName>
</protein>
<dbReference type="AlphaFoldDB" id="A0A6A8LCK8"/>
<dbReference type="InterPro" id="IPR017146">
    <property type="entry name" value="Lanti_2_LanM"/>
</dbReference>
<accession>A0A6A8LCK8</accession>
<dbReference type="PRINTS" id="PR01950">
    <property type="entry name" value="LANCSUPER"/>
</dbReference>
<dbReference type="InterPro" id="IPR007822">
    <property type="entry name" value="LANC-like"/>
</dbReference>